<proteinExistence type="predicted"/>
<comment type="caution">
    <text evidence="1">The sequence shown here is derived from an EMBL/GenBank/DDBJ whole genome shotgun (WGS) entry which is preliminary data.</text>
</comment>
<reference evidence="1 2" key="1">
    <citation type="submission" date="2024-08" db="EMBL/GenBank/DDBJ databases">
        <title>Two novel Cytobacillus novel species.</title>
        <authorList>
            <person name="Liu G."/>
        </authorList>
    </citation>
    <scope>NUCLEOTIDE SEQUENCE [LARGE SCALE GENOMIC DNA]</scope>
    <source>
        <strain evidence="1 2">FJAT-54145</strain>
    </source>
</reference>
<dbReference type="RefSeq" id="WP_389360994.1">
    <property type="nucleotide sequence ID" value="NZ_JBIACK010000004.1"/>
</dbReference>
<gene>
    <name evidence="1" type="ORF">ACFYKX_11095</name>
</gene>
<keyword evidence="2" id="KW-1185">Reference proteome</keyword>
<dbReference type="Proteomes" id="UP001601059">
    <property type="component" value="Unassembled WGS sequence"/>
</dbReference>
<dbReference type="EMBL" id="JBIACK010000004">
    <property type="protein sequence ID" value="MFE8701140.1"/>
    <property type="molecule type" value="Genomic_DNA"/>
</dbReference>
<evidence type="ECO:0000313" key="2">
    <source>
        <dbReference type="Proteomes" id="UP001601059"/>
    </source>
</evidence>
<organism evidence="1 2">
    <name type="scientific">Cytobacillus spartinae</name>
    <dbReference type="NCBI Taxonomy" id="3299023"/>
    <lineage>
        <taxon>Bacteria</taxon>
        <taxon>Bacillati</taxon>
        <taxon>Bacillota</taxon>
        <taxon>Bacilli</taxon>
        <taxon>Bacillales</taxon>
        <taxon>Bacillaceae</taxon>
        <taxon>Cytobacillus</taxon>
    </lineage>
</organism>
<sequence length="47" mass="5805">MSFVEWYKHTYGDEWHEDYALLGCSHEWLDAYQTYCDQHHLEPIWNG</sequence>
<evidence type="ECO:0000313" key="1">
    <source>
        <dbReference type="EMBL" id="MFE8701140.1"/>
    </source>
</evidence>
<accession>A0ABW6KAA3</accession>
<protein>
    <recommendedName>
        <fullName evidence="3">YozE SAM-like domain-containing protein</fullName>
    </recommendedName>
</protein>
<evidence type="ECO:0008006" key="3">
    <source>
        <dbReference type="Google" id="ProtNLM"/>
    </source>
</evidence>
<name>A0ABW6KAA3_9BACI</name>